<proteinExistence type="predicted"/>
<evidence type="ECO:0000256" key="3">
    <source>
        <dbReference type="ARBA" id="ARBA00023004"/>
    </source>
</evidence>
<protein>
    <submittedName>
        <fullName evidence="6">Radical SAM domain-containing protein</fullName>
    </submittedName>
</protein>
<dbReference type="GO" id="GO:0003824">
    <property type="term" value="F:catalytic activity"/>
    <property type="evidence" value="ECO:0007669"/>
    <property type="project" value="InterPro"/>
</dbReference>
<dbReference type="SUPFAM" id="SSF102114">
    <property type="entry name" value="Radical SAM enzymes"/>
    <property type="match status" value="1"/>
</dbReference>
<accession>A0A101FHR1</accession>
<sequence length="347" mass="38572">MKMIKESPEYVQTSLAGAICLGLEQGRFLRGAKCTCLNILLTYQDGCRGACSYCGLARNRQVSTGKTFIRVKWPTYALDEILERVKTRNHPFKRVCVSMLTHPRSVVDTCTVTDRFRTTGLPISGLLTPTVMRGKEDLAMIRDAGADRVGIAIDAATEELFEKHRGRTVNGPHKWSRYWETVAEAVEIFGPHKVGVHLIVGLGETEEQMVKTISRAYRMGALTHLFSFFPEAGSLMEDSPQPPLGQYRRVQLARYLINEGIISEAAISFSPEGQIVDYGIDIEPYVNNGLAFMTSGCPGEDGFLACNRPFGNERAGEPMRNYPFVPTPEDIEIIRSQFWEGVSHAGA</sequence>
<dbReference type="EMBL" id="LGFO01000002">
    <property type="protein sequence ID" value="KUK37263.1"/>
    <property type="molecule type" value="Genomic_DNA"/>
</dbReference>
<keyword evidence="1" id="KW-0949">S-adenosyl-L-methionine</keyword>
<keyword evidence="3" id="KW-0408">Iron</keyword>
<feature type="domain" description="Radical SAM core" evidence="5">
    <location>
        <begin position="29"/>
        <end position="268"/>
    </location>
</feature>
<dbReference type="InterPro" id="IPR058240">
    <property type="entry name" value="rSAM_sf"/>
</dbReference>
<evidence type="ECO:0000313" key="7">
    <source>
        <dbReference type="Proteomes" id="UP000053326"/>
    </source>
</evidence>
<dbReference type="InterPro" id="IPR007197">
    <property type="entry name" value="rSAM"/>
</dbReference>
<comment type="caution">
    <text evidence="6">The sequence shown here is derived from an EMBL/GenBank/DDBJ whole genome shotgun (WGS) entry which is preliminary data.</text>
</comment>
<dbReference type="AlphaFoldDB" id="A0A101FHR1"/>
<dbReference type="InterPro" id="IPR013785">
    <property type="entry name" value="Aldolase_TIM"/>
</dbReference>
<keyword evidence="2" id="KW-0479">Metal-binding</keyword>
<dbReference type="Gene3D" id="3.20.20.70">
    <property type="entry name" value="Aldolase class I"/>
    <property type="match status" value="1"/>
</dbReference>
<dbReference type="GO" id="GO:0046872">
    <property type="term" value="F:metal ion binding"/>
    <property type="evidence" value="ECO:0007669"/>
    <property type="project" value="UniProtKB-KW"/>
</dbReference>
<evidence type="ECO:0000256" key="4">
    <source>
        <dbReference type="ARBA" id="ARBA00023014"/>
    </source>
</evidence>
<dbReference type="Pfam" id="PF04055">
    <property type="entry name" value="Radical_SAM"/>
    <property type="match status" value="1"/>
</dbReference>
<name>A0A101FHR1_9THEO</name>
<dbReference type="SMART" id="SM00729">
    <property type="entry name" value="Elp3"/>
    <property type="match status" value="1"/>
</dbReference>
<evidence type="ECO:0000259" key="5">
    <source>
        <dbReference type="PROSITE" id="PS51918"/>
    </source>
</evidence>
<gene>
    <name evidence="6" type="ORF">XD66_0040</name>
</gene>
<dbReference type="Proteomes" id="UP000053326">
    <property type="component" value="Unassembled WGS sequence"/>
</dbReference>
<dbReference type="CDD" id="cd01335">
    <property type="entry name" value="Radical_SAM"/>
    <property type="match status" value="1"/>
</dbReference>
<dbReference type="SFLD" id="SFLDG01098">
    <property type="entry name" value="Uncharacterised_Radical_SAM_Su"/>
    <property type="match status" value="1"/>
</dbReference>
<dbReference type="GO" id="GO:0051536">
    <property type="term" value="F:iron-sulfur cluster binding"/>
    <property type="evidence" value="ECO:0007669"/>
    <property type="project" value="UniProtKB-KW"/>
</dbReference>
<evidence type="ECO:0000256" key="1">
    <source>
        <dbReference type="ARBA" id="ARBA00022691"/>
    </source>
</evidence>
<dbReference type="SFLD" id="SFLDS00029">
    <property type="entry name" value="Radical_SAM"/>
    <property type="match status" value="1"/>
</dbReference>
<evidence type="ECO:0000313" key="6">
    <source>
        <dbReference type="EMBL" id="KUK37263.1"/>
    </source>
</evidence>
<keyword evidence="4" id="KW-0411">Iron-sulfur</keyword>
<organism evidence="6 7">
    <name type="scientific">Thermacetogenium phaeum</name>
    <dbReference type="NCBI Taxonomy" id="85874"/>
    <lineage>
        <taxon>Bacteria</taxon>
        <taxon>Bacillati</taxon>
        <taxon>Bacillota</taxon>
        <taxon>Clostridia</taxon>
        <taxon>Thermoanaerobacterales</taxon>
        <taxon>Thermoanaerobacteraceae</taxon>
        <taxon>Thermacetogenium</taxon>
    </lineage>
</organism>
<dbReference type="InterPro" id="IPR006638">
    <property type="entry name" value="Elp3/MiaA/NifB-like_rSAM"/>
</dbReference>
<dbReference type="PATRIC" id="fig|85874.4.peg.653"/>
<evidence type="ECO:0000256" key="2">
    <source>
        <dbReference type="ARBA" id="ARBA00022723"/>
    </source>
</evidence>
<dbReference type="PROSITE" id="PS51918">
    <property type="entry name" value="RADICAL_SAM"/>
    <property type="match status" value="1"/>
</dbReference>
<reference evidence="7" key="1">
    <citation type="journal article" date="2015" name="MBio">
        <title>Genome-Resolved Metagenomic Analysis Reveals Roles for Candidate Phyla and Other Microbial Community Members in Biogeochemical Transformations in Oil Reservoirs.</title>
        <authorList>
            <person name="Hu P."/>
            <person name="Tom L."/>
            <person name="Singh A."/>
            <person name="Thomas B.C."/>
            <person name="Baker B.J."/>
            <person name="Piceno Y.M."/>
            <person name="Andersen G.L."/>
            <person name="Banfield J.F."/>
        </authorList>
    </citation>
    <scope>NUCLEOTIDE SEQUENCE [LARGE SCALE GENOMIC DNA]</scope>
</reference>